<evidence type="ECO:0000313" key="3">
    <source>
        <dbReference type="Proteomes" id="UP000312594"/>
    </source>
</evidence>
<keyword evidence="1" id="KW-0812">Transmembrane</keyword>
<accession>A0A5C5BPL2</accession>
<dbReference type="RefSeq" id="WP_057385244.1">
    <property type="nucleotide sequence ID" value="NZ_JADNKN010000027.1"/>
</dbReference>
<gene>
    <name evidence="2" type="ORF">FIC87_14830</name>
</gene>
<evidence type="ECO:0008006" key="4">
    <source>
        <dbReference type="Google" id="ProtNLM"/>
    </source>
</evidence>
<feature type="transmembrane region" description="Helical" evidence="1">
    <location>
        <begin position="65"/>
        <end position="84"/>
    </location>
</feature>
<dbReference type="EMBL" id="VEVP01000075">
    <property type="protein sequence ID" value="TNU88185.1"/>
    <property type="molecule type" value="Genomic_DNA"/>
</dbReference>
<keyword evidence="1" id="KW-1133">Transmembrane helix</keyword>
<name>A0A5C5BPL2_EGGLN</name>
<reference evidence="2 3" key="1">
    <citation type="journal article" date="2005" name="Appl. Environ. Microbiol.">
        <title>Intestinal bacterial communities that produce active estrogen-like compounds enterodiol and enterolactone in humans.</title>
        <authorList>
            <person name="Clavel T."/>
            <person name="Henderson G."/>
            <person name="Alpert C.A."/>
            <person name="Philippe C."/>
            <person name="Rigottier-Gois L."/>
            <person name="Dore J."/>
            <person name="Blaut M."/>
        </authorList>
    </citation>
    <scope>NUCLEOTIDE SEQUENCE [LARGE SCALE GENOMIC DNA]</scope>
    <source>
        <strain evidence="2 3">SECO-MT75m2</strain>
    </source>
</reference>
<keyword evidence="1" id="KW-0472">Membrane</keyword>
<evidence type="ECO:0000313" key="2">
    <source>
        <dbReference type="EMBL" id="TNU88185.1"/>
    </source>
</evidence>
<organism evidence="2 3">
    <name type="scientific">Eggerthella lenta</name>
    <name type="common">Eubacterium lentum</name>
    <dbReference type="NCBI Taxonomy" id="84112"/>
    <lineage>
        <taxon>Bacteria</taxon>
        <taxon>Bacillati</taxon>
        <taxon>Actinomycetota</taxon>
        <taxon>Coriobacteriia</taxon>
        <taxon>Eggerthellales</taxon>
        <taxon>Eggerthellaceae</taxon>
        <taxon>Eggerthella</taxon>
    </lineage>
</organism>
<proteinExistence type="predicted"/>
<sequence>MFLTILAYVIGISFIGASLFYSKTYHEKEYRKEYGKEPLTTDITAGAGRFLTTLTFRIFAMTPWYVMKAFLFLFGVGIILGIWFQTHE</sequence>
<feature type="transmembrane region" description="Helical" evidence="1">
    <location>
        <begin position="6"/>
        <end position="22"/>
    </location>
</feature>
<dbReference type="AlphaFoldDB" id="A0A5C5BPL2"/>
<protein>
    <recommendedName>
        <fullName evidence="4">DUF3784 domain-containing protein</fullName>
    </recommendedName>
</protein>
<dbReference type="Proteomes" id="UP000312594">
    <property type="component" value="Unassembled WGS sequence"/>
</dbReference>
<comment type="caution">
    <text evidence="2">The sequence shown here is derived from an EMBL/GenBank/DDBJ whole genome shotgun (WGS) entry which is preliminary data.</text>
</comment>
<evidence type="ECO:0000256" key="1">
    <source>
        <dbReference type="SAM" id="Phobius"/>
    </source>
</evidence>